<dbReference type="InterPro" id="IPR043502">
    <property type="entry name" value="DNA/RNA_pol_sf"/>
</dbReference>
<keyword evidence="1" id="KW-0064">Aspartyl protease</keyword>
<feature type="domain" description="Reverse transcriptase Ty1/copia-type" evidence="2">
    <location>
        <begin position="358"/>
        <end position="600"/>
    </location>
</feature>
<dbReference type="InterPro" id="IPR013103">
    <property type="entry name" value="RVT_2"/>
</dbReference>
<keyword evidence="1" id="KW-0645">Protease</keyword>
<evidence type="ECO:0000256" key="1">
    <source>
        <dbReference type="ARBA" id="ARBA00022750"/>
    </source>
</evidence>
<comment type="caution">
    <text evidence="6">The sequence shown here is derived from an EMBL/GenBank/DDBJ whole genome shotgun (WGS) entry which is preliminary data.</text>
</comment>
<gene>
    <name evidence="6" type="ORF">WN944_022168</name>
</gene>
<feature type="domain" description="Retrovirus-related Pol polyprotein from transposon TNT 1-94-like beta-barrel" evidence="4">
    <location>
        <begin position="16"/>
        <end position="96"/>
    </location>
</feature>
<dbReference type="Proteomes" id="UP001428341">
    <property type="component" value="Unassembled WGS sequence"/>
</dbReference>
<evidence type="ECO:0000259" key="5">
    <source>
        <dbReference type="Pfam" id="PF25597"/>
    </source>
</evidence>
<dbReference type="InterPro" id="IPR025724">
    <property type="entry name" value="GAG-pre-integrase_dom"/>
</dbReference>
<evidence type="ECO:0000259" key="2">
    <source>
        <dbReference type="Pfam" id="PF07727"/>
    </source>
</evidence>
<dbReference type="CDD" id="cd09272">
    <property type="entry name" value="RNase_HI_RT_Ty1"/>
    <property type="match status" value="1"/>
</dbReference>
<sequence>MAMISEINALEDDNAWWIDSGATKHVCKDRSLFKSYKAMDDGSVLYMGNSSTAIVKGKGNVQLEFTSGKTLTLTDVSHVPEVRKNLVSSSLLNKFGFKLVFESNKFILSKGGTFVGKRYMYEGMFKLNINNMNVSSAYMVDSSSLWHNRLGHVNIRRLHDMTNLELIPKHENDMHEKYKKKRKSNLSYLRVWGCRAIVRLPKPKIKKLGERGIECIFLGYAEHSKAYRFLVIEPNSFVEINTIVESRDAIFYENRFSTIPKSIDSQENDKQIEIGQKRDANNEQSHLRRSKRIRTIKSFGPDFIVYLVELTRDSQSKQTMVTSIIESDPLTYEEAMKSQDAAFWKEAINDEMDSIVGNKTWKLVDLPHGSNPIGCKWIFKKKKKVNGTIERFKVRLVAKGFTQKEGIDYFDTYAPVARIATIRVLIALASIYQFEIHQMDVKTAFLNGELDEEIYMKQSKGFVMPGQEYKVCKLVKSLYGLKQAPKQWHEKFDKVIVFNGFNIHESDKCVYSRFNGNKCVIICLYVDDMLIFGTDSESIELTKLLLSSNFDMKDMGLADVILGIKIIKNENGLVLTQSHYIEKILKKFNYYDCKSVSTPFDSNIRLYPNTSRSVSQLEYARIIGCLMYAMTCTRPNIAFTVGKLSRYTSNPSQAHWQAVYRILKYLKHTMDYGIYYTGYPSVLEGFSDASWITDRDDHTSTSGWIFNLGGGAISWGSKKQTCIADSTMAAEFVALASCCKEAEWLRSLLIEIPIWPKPMPHISIHCDSEATLSRAYSQIYNGKSRHIGLRHSYVRQLLTDGVITIDFVKSCQNLADPLTKGLACNIKEYFGLLSSMHNSSKQTSASFWNCTANASSYIRHLEANVDALSQAKRELDSSCKDVGGRIEQALEADFVPREQVKDWLATSEQKVKEVDSLLQRGEKEKAKLCLGGFCSQNC</sequence>
<dbReference type="Pfam" id="PF07727">
    <property type="entry name" value="RVT_2"/>
    <property type="match status" value="1"/>
</dbReference>
<evidence type="ECO:0000313" key="6">
    <source>
        <dbReference type="EMBL" id="KAK9229209.1"/>
    </source>
</evidence>
<dbReference type="PANTHER" id="PTHR11439">
    <property type="entry name" value="GAG-POL-RELATED RETROTRANSPOSON"/>
    <property type="match status" value="1"/>
</dbReference>
<feature type="domain" description="Retroviral polymerase SH3-like" evidence="5">
    <location>
        <begin position="194"/>
        <end position="258"/>
    </location>
</feature>
<organism evidence="6 7">
    <name type="scientific">Citrus x changshan-huyou</name>
    <dbReference type="NCBI Taxonomy" id="2935761"/>
    <lineage>
        <taxon>Eukaryota</taxon>
        <taxon>Viridiplantae</taxon>
        <taxon>Streptophyta</taxon>
        <taxon>Embryophyta</taxon>
        <taxon>Tracheophyta</taxon>
        <taxon>Spermatophyta</taxon>
        <taxon>Magnoliopsida</taxon>
        <taxon>eudicotyledons</taxon>
        <taxon>Gunneridae</taxon>
        <taxon>Pentapetalae</taxon>
        <taxon>rosids</taxon>
        <taxon>malvids</taxon>
        <taxon>Sapindales</taxon>
        <taxon>Rutaceae</taxon>
        <taxon>Aurantioideae</taxon>
        <taxon>Citrus</taxon>
    </lineage>
</organism>
<dbReference type="Pfam" id="PF22936">
    <property type="entry name" value="Pol_BBD"/>
    <property type="match status" value="1"/>
</dbReference>
<evidence type="ECO:0000259" key="4">
    <source>
        <dbReference type="Pfam" id="PF22936"/>
    </source>
</evidence>
<dbReference type="InterPro" id="IPR057670">
    <property type="entry name" value="SH3_retrovirus"/>
</dbReference>
<reference evidence="6 7" key="1">
    <citation type="submission" date="2024-05" db="EMBL/GenBank/DDBJ databases">
        <title>Haplotype-resolved chromosome-level genome assembly of Huyou (Citrus changshanensis).</title>
        <authorList>
            <person name="Miao C."/>
            <person name="Chen W."/>
            <person name="Wu Y."/>
            <person name="Wang L."/>
            <person name="Zhao S."/>
            <person name="Grierson D."/>
            <person name="Xu C."/>
            <person name="Chen K."/>
        </authorList>
    </citation>
    <scope>NUCLEOTIDE SEQUENCE [LARGE SCALE GENOMIC DNA]</scope>
    <source>
        <strain evidence="6">01-14</strain>
        <tissue evidence="6">Leaf</tissue>
    </source>
</reference>
<dbReference type="Pfam" id="PF25597">
    <property type="entry name" value="SH3_retrovirus"/>
    <property type="match status" value="1"/>
</dbReference>
<dbReference type="PANTHER" id="PTHR11439:SF521">
    <property type="entry name" value="RNA-DIRECTED DNA POLYMERASE"/>
    <property type="match status" value="1"/>
</dbReference>
<keyword evidence="1" id="KW-0378">Hydrolase</keyword>
<dbReference type="InterPro" id="IPR054722">
    <property type="entry name" value="PolX-like_BBD"/>
</dbReference>
<feature type="domain" description="GAG-pre-integrase" evidence="3">
    <location>
        <begin position="124"/>
        <end position="172"/>
    </location>
</feature>
<evidence type="ECO:0000259" key="3">
    <source>
        <dbReference type="Pfam" id="PF13976"/>
    </source>
</evidence>
<dbReference type="GO" id="GO:0004190">
    <property type="term" value="F:aspartic-type endopeptidase activity"/>
    <property type="evidence" value="ECO:0007669"/>
    <property type="project" value="UniProtKB-KW"/>
</dbReference>
<dbReference type="Pfam" id="PF13976">
    <property type="entry name" value="gag_pre-integrs"/>
    <property type="match status" value="1"/>
</dbReference>
<accession>A0AAP0N3Z7</accession>
<dbReference type="EMBL" id="JBCGBO010000001">
    <property type="protein sequence ID" value="KAK9229209.1"/>
    <property type="molecule type" value="Genomic_DNA"/>
</dbReference>
<name>A0AAP0N3Z7_9ROSI</name>
<dbReference type="AlphaFoldDB" id="A0AAP0N3Z7"/>
<evidence type="ECO:0000313" key="7">
    <source>
        <dbReference type="Proteomes" id="UP001428341"/>
    </source>
</evidence>
<protein>
    <recommendedName>
        <fullName evidence="8">Zinc finger, CCHC-type</fullName>
    </recommendedName>
</protein>
<proteinExistence type="predicted"/>
<keyword evidence="7" id="KW-1185">Reference proteome</keyword>
<dbReference type="SUPFAM" id="SSF56672">
    <property type="entry name" value="DNA/RNA polymerases"/>
    <property type="match status" value="1"/>
</dbReference>
<evidence type="ECO:0008006" key="8">
    <source>
        <dbReference type="Google" id="ProtNLM"/>
    </source>
</evidence>